<evidence type="ECO:0000256" key="2">
    <source>
        <dbReference type="SAM" id="Coils"/>
    </source>
</evidence>
<dbReference type="RefSeq" id="WP_268900796.1">
    <property type="nucleotide sequence ID" value="NZ_JAKNQT010000005.1"/>
</dbReference>
<proteinExistence type="inferred from homology"/>
<evidence type="ECO:0000256" key="3">
    <source>
        <dbReference type="SAM" id="SignalP"/>
    </source>
</evidence>
<dbReference type="Gene3D" id="1.10.287.470">
    <property type="entry name" value="Helix hairpin bin"/>
    <property type="match status" value="1"/>
</dbReference>
<name>A0ABT4IQU8_9GAMM</name>
<feature type="domain" description="CzcB-like barrel-sandwich hybrid" evidence="4">
    <location>
        <begin position="61"/>
        <end position="201"/>
    </location>
</feature>
<keyword evidence="2" id="KW-0175">Coiled coil</keyword>
<reference evidence="5 6" key="1">
    <citation type="submission" date="2022-02" db="EMBL/GenBank/DDBJ databases">
        <title>Study of halophilic communities from a Mexican lake.</title>
        <authorList>
            <person name="Hernandez-Soto L.M."/>
            <person name="Martinez-Abarca F."/>
            <person name="Ramirez-Saad H.C."/>
            <person name="Aguirre-Garrido J.F."/>
        </authorList>
    </citation>
    <scope>NUCLEOTIDE SEQUENCE [LARGE SCALE GENOMIC DNA]</scope>
    <source>
        <strain evidence="5 6">Hjan13</strain>
    </source>
</reference>
<dbReference type="SUPFAM" id="SSF111369">
    <property type="entry name" value="HlyD-like secretion proteins"/>
    <property type="match status" value="1"/>
</dbReference>
<dbReference type="EMBL" id="JAKNQU010000001">
    <property type="protein sequence ID" value="MCZ0925531.1"/>
    <property type="molecule type" value="Genomic_DNA"/>
</dbReference>
<gene>
    <name evidence="5" type="ORF">L0635_00335</name>
</gene>
<dbReference type="InterPro" id="IPR006143">
    <property type="entry name" value="RND_pump_MFP"/>
</dbReference>
<dbReference type="PANTHER" id="PTHR30469">
    <property type="entry name" value="MULTIDRUG RESISTANCE PROTEIN MDTA"/>
    <property type="match status" value="1"/>
</dbReference>
<comment type="similarity">
    <text evidence="1">Belongs to the membrane fusion protein (MFP) (TC 8.A.1) family.</text>
</comment>
<dbReference type="InterPro" id="IPR058647">
    <property type="entry name" value="BSH_CzcB-like"/>
</dbReference>
<feature type="coiled-coil region" evidence="2">
    <location>
        <begin position="88"/>
        <end position="127"/>
    </location>
</feature>
<evidence type="ECO:0000259" key="4">
    <source>
        <dbReference type="Pfam" id="PF25973"/>
    </source>
</evidence>
<dbReference type="Proteomes" id="UP001321125">
    <property type="component" value="Unassembled WGS sequence"/>
</dbReference>
<evidence type="ECO:0000313" key="5">
    <source>
        <dbReference type="EMBL" id="MCZ0925531.1"/>
    </source>
</evidence>
<dbReference type="PANTHER" id="PTHR30469:SF15">
    <property type="entry name" value="HLYD FAMILY OF SECRETION PROTEINS"/>
    <property type="match status" value="1"/>
</dbReference>
<feature type="signal peptide" evidence="3">
    <location>
        <begin position="1"/>
        <end position="28"/>
    </location>
</feature>
<dbReference type="Gene3D" id="2.40.50.100">
    <property type="match status" value="1"/>
</dbReference>
<accession>A0ABT4IQU8</accession>
<feature type="chain" id="PRO_5045957542" evidence="3">
    <location>
        <begin position="29"/>
        <end position="358"/>
    </location>
</feature>
<dbReference type="Gene3D" id="2.40.30.170">
    <property type="match status" value="1"/>
</dbReference>
<protein>
    <submittedName>
        <fullName evidence="5">Efflux RND transporter periplasmic adaptor subunit</fullName>
    </submittedName>
</protein>
<keyword evidence="6" id="KW-1185">Reference proteome</keyword>
<dbReference type="Pfam" id="PF25973">
    <property type="entry name" value="BSH_CzcB"/>
    <property type="match status" value="1"/>
</dbReference>
<evidence type="ECO:0000256" key="1">
    <source>
        <dbReference type="ARBA" id="ARBA00009477"/>
    </source>
</evidence>
<dbReference type="NCBIfam" id="TIGR01730">
    <property type="entry name" value="RND_mfp"/>
    <property type="match status" value="1"/>
</dbReference>
<keyword evidence="3" id="KW-0732">Signal</keyword>
<sequence>MRRLLTIARALRACATTLALLMGGIAVAAAQDARVETQRVEDTPRIETLRLTGSVSAPRTSQLSSAEAGQVASLDVALGDRVSQGERLMALDSREAELERQRAQANIDQARADRDDARQRLNEANQLSAQQNIAVSEQRRRQNTLAAAEALLDARQTEYALWELRVARHTITAPFDALITQRDSELGEWVTPGDTLMTLVDIDALRLDFPVPFSAYGRMDDATLEIRLEGDTRWYAAHPRARVPQDATSRQFLLRAEPAEALSLLPGMALEGRLLLEGETGPSVPRDALIRRPDGSVSVWLARQEDDAWRAYEQRVEIGSGHEGNVAVLDGIEAGDRVIVVGNERLEEGQTLSLIDDD</sequence>
<evidence type="ECO:0000313" key="6">
    <source>
        <dbReference type="Proteomes" id="UP001321125"/>
    </source>
</evidence>
<comment type="caution">
    <text evidence="5">The sequence shown here is derived from an EMBL/GenBank/DDBJ whole genome shotgun (WGS) entry which is preliminary data.</text>
</comment>
<organism evidence="5 6">
    <name type="scientific">Vreelandella janggokensis</name>
    <dbReference type="NCBI Taxonomy" id="370767"/>
    <lineage>
        <taxon>Bacteria</taxon>
        <taxon>Pseudomonadati</taxon>
        <taxon>Pseudomonadota</taxon>
        <taxon>Gammaproteobacteria</taxon>
        <taxon>Oceanospirillales</taxon>
        <taxon>Halomonadaceae</taxon>
        <taxon>Vreelandella</taxon>
    </lineage>
</organism>
<dbReference type="Gene3D" id="2.40.420.20">
    <property type="match status" value="1"/>
</dbReference>